<organism evidence="5 6">
    <name type="scientific">Mycena belliarum</name>
    <dbReference type="NCBI Taxonomy" id="1033014"/>
    <lineage>
        <taxon>Eukaryota</taxon>
        <taxon>Fungi</taxon>
        <taxon>Dikarya</taxon>
        <taxon>Basidiomycota</taxon>
        <taxon>Agaricomycotina</taxon>
        <taxon>Agaricomycetes</taxon>
        <taxon>Agaricomycetidae</taxon>
        <taxon>Agaricales</taxon>
        <taxon>Marasmiineae</taxon>
        <taxon>Mycenaceae</taxon>
        <taxon>Mycena</taxon>
    </lineage>
</organism>
<feature type="repeat" description="ANK" evidence="2">
    <location>
        <begin position="863"/>
        <end position="892"/>
    </location>
</feature>
<evidence type="ECO:0000256" key="2">
    <source>
        <dbReference type="PROSITE-ProRule" id="PRU00023"/>
    </source>
</evidence>
<dbReference type="Gene3D" id="1.25.40.20">
    <property type="entry name" value="Ankyrin repeat-containing domain"/>
    <property type="match status" value="4"/>
</dbReference>
<feature type="repeat" description="ANK" evidence="2">
    <location>
        <begin position="691"/>
        <end position="723"/>
    </location>
</feature>
<dbReference type="InterPro" id="IPR002110">
    <property type="entry name" value="Ankyrin_rpt"/>
</dbReference>
<evidence type="ECO:0000256" key="1">
    <source>
        <dbReference type="ARBA" id="ARBA00022737"/>
    </source>
</evidence>
<evidence type="ECO:0000259" key="4">
    <source>
        <dbReference type="Pfam" id="PF24883"/>
    </source>
</evidence>
<keyword evidence="1" id="KW-0677">Repeat</keyword>
<comment type="caution">
    <text evidence="5">The sequence shown here is derived from an EMBL/GenBank/DDBJ whole genome shotgun (WGS) entry which is preliminary data.</text>
</comment>
<feature type="repeat" description="ANK" evidence="2">
    <location>
        <begin position="831"/>
        <end position="859"/>
    </location>
</feature>
<gene>
    <name evidence="5" type="ORF">B0H15DRAFT_974479</name>
</gene>
<feature type="non-terminal residue" evidence="5">
    <location>
        <position position="1"/>
    </location>
</feature>
<protein>
    <submittedName>
        <fullName evidence="5">Ankyrin repeat-containing domain protein</fullName>
    </submittedName>
</protein>
<dbReference type="Pfam" id="PF22939">
    <property type="entry name" value="WHD_GPIID"/>
    <property type="match status" value="1"/>
</dbReference>
<dbReference type="Proteomes" id="UP001222325">
    <property type="component" value="Unassembled WGS sequence"/>
</dbReference>
<dbReference type="InterPro" id="IPR036770">
    <property type="entry name" value="Ankyrin_rpt-contain_sf"/>
</dbReference>
<feature type="repeat" description="ANK" evidence="2">
    <location>
        <begin position="658"/>
        <end position="690"/>
    </location>
</feature>
<name>A0AAD6XHD6_9AGAR</name>
<feature type="domain" description="Nephrocystin 3-like N-terminal" evidence="4">
    <location>
        <begin position="90"/>
        <end position="254"/>
    </location>
</feature>
<evidence type="ECO:0000313" key="5">
    <source>
        <dbReference type="EMBL" id="KAJ7064375.1"/>
    </source>
</evidence>
<keyword evidence="6" id="KW-1185">Reference proteome</keyword>
<dbReference type="Pfam" id="PF12796">
    <property type="entry name" value="Ank_2"/>
    <property type="match status" value="4"/>
</dbReference>
<proteinExistence type="predicted"/>
<dbReference type="PANTHER" id="PTHR10039:SF15">
    <property type="entry name" value="NACHT DOMAIN-CONTAINING PROTEIN"/>
    <property type="match status" value="1"/>
</dbReference>
<dbReference type="AlphaFoldDB" id="A0AAD6XHD6"/>
<dbReference type="InterPro" id="IPR054471">
    <property type="entry name" value="GPIID_WHD"/>
</dbReference>
<dbReference type="EMBL" id="JARJCN010000195">
    <property type="protein sequence ID" value="KAJ7064375.1"/>
    <property type="molecule type" value="Genomic_DNA"/>
</dbReference>
<dbReference type="SUPFAM" id="SSF52540">
    <property type="entry name" value="P-loop containing nucleoside triphosphate hydrolases"/>
    <property type="match status" value="1"/>
</dbReference>
<dbReference type="InterPro" id="IPR056884">
    <property type="entry name" value="NPHP3-like_N"/>
</dbReference>
<dbReference type="Gene3D" id="3.40.50.300">
    <property type="entry name" value="P-loop containing nucleotide triphosphate hydrolases"/>
    <property type="match status" value="1"/>
</dbReference>
<dbReference type="SMART" id="SM00248">
    <property type="entry name" value="ANK"/>
    <property type="match status" value="9"/>
</dbReference>
<dbReference type="InterPro" id="IPR027417">
    <property type="entry name" value="P-loop_NTPase"/>
</dbReference>
<keyword evidence="2" id="KW-0040">ANK repeat</keyword>
<dbReference type="PANTHER" id="PTHR10039">
    <property type="entry name" value="AMELOGENIN"/>
    <property type="match status" value="1"/>
</dbReference>
<sequence>FSKQLTWTLWNKLEATEFLKKFEAIKSTLNTWLTMGIWDTNQDYKQDHEAQECREEEHRNEAEKQQILDWITPLNFFQRQADILAAWQPGTGKWLFSNAQFKSWESDGLKVLWCKGIPGAGKTVISYCSLAMVVNYLQAKFQSADSGVACIYLNHKEIAAHTLMNLLASIWKQLAVDKPLAPHVHKLYKHHRARNTSPSVEEVVELLQILIAQTSQVYLVIDALDEYPEQQRWALLDQLSMLLGPTTRLMITSRPHVQFQDFFPDLVAVDIRATDEDILGYIDKQIRLAPRLSKHVQLQPKLRDEIKSRIASKVDGMFLLAKLHIGSLSTKNTIKAVHQALQSLPQTLDQTYEEAIERILSQSSEDKELALRTLTWVAYTKRPLAVAELQEALAIEPGATSLDPDNLLDINIVLAVCAGLIIVDEEMSVVRLIHYTTQHYFEEIQLKKFPDAHQMIAAHCLAFWSFQEAFNLTLAHKFWKRRHDKDRVHPFLEYCVYTFEHAAEAPGQLDLMPAIELLLRIVRSYRKYYAGSWHLFDEHTKDAWSYGKWPDFPSRIWIAAAWKLSHIATALCGQLTKSSAQDALDVAAELDINEVFHCASKRNHMSVVKLLLDYGVDMNAIKDRYGTALLAVSTWNHMAVAQVLVDYGADVNASGPGQFGTALQAASFMSNITMAQFLVDHGADVNAKGGEYGTALQAASYVGCIKIAQLLIDHGANVNETAGVYGTALQAAAASYTAELALHQLLLEHGADVNAKGGYYGTALQATSFNCQIAVVQLLIDHGADVNAKGGQYGTALQAAATSLLDNIAVIQLLLDHGADVNTIGGYFGAALHGASFQGGIESVQQLLDHGADVNANGGCYGTALQAASWMGKMAVAQLLVDHGADVNIKGGCCGTALHAASYKGH</sequence>
<feature type="domain" description="GPI inositol-deacylase winged helix" evidence="3">
    <location>
        <begin position="361"/>
        <end position="441"/>
    </location>
</feature>
<dbReference type="PROSITE" id="PS50088">
    <property type="entry name" value="ANK_REPEAT"/>
    <property type="match status" value="5"/>
</dbReference>
<feature type="repeat" description="ANK" evidence="2">
    <location>
        <begin position="591"/>
        <end position="623"/>
    </location>
</feature>
<evidence type="ECO:0000313" key="6">
    <source>
        <dbReference type="Proteomes" id="UP001222325"/>
    </source>
</evidence>
<dbReference type="PROSITE" id="PS50297">
    <property type="entry name" value="ANK_REP_REGION"/>
    <property type="match status" value="2"/>
</dbReference>
<accession>A0AAD6XHD6</accession>
<evidence type="ECO:0000259" key="3">
    <source>
        <dbReference type="Pfam" id="PF22939"/>
    </source>
</evidence>
<reference evidence="5" key="1">
    <citation type="submission" date="2023-03" db="EMBL/GenBank/DDBJ databases">
        <title>Massive genome expansion in bonnet fungi (Mycena s.s.) driven by repeated elements and novel gene families across ecological guilds.</title>
        <authorList>
            <consortium name="Lawrence Berkeley National Laboratory"/>
            <person name="Harder C.B."/>
            <person name="Miyauchi S."/>
            <person name="Viragh M."/>
            <person name="Kuo A."/>
            <person name="Thoen E."/>
            <person name="Andreopoulos B."/>
            <person name="Lu D."/>
            <person name="Skrede I."/>
            <person name="Drula E."/>
            <person name="Henrissat B."/>
            <person name="Morin E."/>
            <person name="Kohler A."/>
            <person name="Barry K."/>
            <person name="LaButti K."/>
            <person name="Morin E."/>
            <person name="Salamov A."/>
            <person name="Lipzen A."/>
            <person name="Mereny Z."/>
            <person name="Hegedus B."/>
            <person name="Baldrian P."/>
            <person name="Stursova M."/>
            <person name="Weitz H."/>
            <person name="Taylor A."/>
            <person name="Grigoriev I.V."/>
            <person name="Nagy L.G."/>
            <person name="Martin F."/>
            <person name="Kauserud H."/>
        </authorList>
    </citation>
    <scope>NUCLEOTIDE SEQUENCE</scope>
    <source>
        <strain evidence="5">CBHHK173m</strain>
    </source>
</reference>
<feature type="non-terminal residue" evidence="5">
    <location>
        <position position="906"/>
    </location>
</feature>
<dbReference type="Pfam" id="PF24883">
    <property type="entry name" value="NPHP3_N"/>
    <property type="match status" value="1"/>
</dbReference>
<dbReference type="SUPFAM" id="SSF48403">
    <property type="entry name" value="Ankyrin repeat"/>
    <property type="match status" value="1"/>
</dbReference>